<protein>
    <recommendedName>
        <fullName evidence="13">Dihydroorotate dehydrogenase (quinone)</fullName>
        <ecNumber evidence="13">1.3.5.2</ecNumber>
    </recommendedName>
    <alternativeName>
        <fullName evidence="13">DHOdehase</fullName>
        <shortName evidence="13">DHOD</shortName>
        <shortName evidence="13">DHODase</shortName>
    </alternativeName>
    <alternativeName>
        <fullName evidence="13">Dihydroorotate oxidase</fullName>
    </alternativeName>
</protein>
<feature type="binding site" evidence="13">
    <location>
        <position position="260"/>
    </location>
    <ligand>
        <name>FMN</name>
        <dbReference type="ChEBI" id="CHEBI:58210"/>
    </ligand>
</feature>
<evidence type="ECO:0000256" key="6">
    <source>
        <dbReference type="ARBA" id="ARBA00022475"/>
    </source>
</evidence>
<feature type="binding site" evidence="13">
    <location>
        <position position="81"/>
    </location>
    <ligand>
        <name>substrate</name>
    </ligand>
</feature>
<feature type="binding site" evidence="13">
    <location>
        <position position="286"/>
    </location>
    <ligand>
        <name>FMN</name>
        <dbReference type="ChEBI" id="CHEBI:58210"/>
    </ligand>
</feature>
<feature type="domain" description="Dihydroorotate dehydrogenase catalytic" evidence="15">
    <location>
        <begin position="60"/>
        <end position="358"/>
    </location>
</feature>
<dbReference type="GO" id="GO:0106430">
    <property type="term" value="F:dihydroorotate dehydrogenase (quinone) activity"/>
    <property type="evidence" value="ECO:0007669"/>
    <property type="project" value="UniProtKB-EC"/>
</dbReference>
<dbReference type="NCBIfam" id="NF003645">
    <property type="entry name" value="PRK05286.1-2"/>
    <property type="match status" value="1"/>
</dbReference>
<name>A0A7W9QAS5_9ACTN</name>
<comment type="function">
    <text evidence="1 13">Catalyzes the conversion of dihydroorotate to orotate with quinone as electron acceptor.</text>
</comment>
<feature type="region of interest" description="Disordered" evidence="14">
    <location>
        <begin position="378"/>
        <end position="418"/>
    </location>
</feature>
<keyword evidence="11 13" id="KW-0472">Membrane</keyword>
<feature type="binding site" evidence="13">
    <location>
        <begin position="77"/>
        <end position="81"/>
    </location>
    <ligand>
        <name>FMN</name>
        <dbReference type="ChEBI" id="CHEBI:58210"/>
    </ligand>
</feature>
<accession>A0A7W9QAS5</accession>
<feature type="binding site" evidence="13">
    <location>
        <position position="189"/>
    </location>
    <ligand>
        <name>FMN</name>
        <dbReference type="ChEBI" id="CHEBI:58210"/>
    </ligand>
</feature>
<comment type="similarity">
    <text evidence="4 13">Belongs to the dihydroorotate dehydrogenase family. Type 2 subfamily.</text>
</comment>
<dbReference type="AlphaFoldDB" id="A0A7W9QAS5"/>
<feature type="compositionally biased region" description="Basic and acidic residues" evidence="14">
    <location>
        <begin position="384"/>
        <end position="399"/>
    </location>
</feature>
<evidence type="ECO:0000256" key="13">
    <source>
        <dbReference type="HAMAP-Rule" id="MF_00225"/>
    </source>
</evidence>
<dbReference type="GO" id="GO:0005737">
    <property type="term" value="C:cytoplasm"/>
    <property type="evidence" value="ECO:0007669"/>
    <property type="project" value="InterPro"/>
</dbReference>
<dbReference type="NCBIfam" id="TIGR01036">
    <property type="entry name" value="pyrD_sub2"/>
    <property type="match status" value="1"/>
</dbReference>
<dbReference type="EC" id="1.3.5.2" evidence="13"/>
<comment type="pathway">
    <text evidence="3 13">Pyrimidine metabolism; UMP biosynthesis via de novo pathway; orotate from (S)-dihydroorotate (quinone route): step 1/1.</text>
</comment>
<evidence type="ECO:0000256" key="7">
    <source>
        <dbReference type="ARBA" id="ARBA00022630"/>
    </source>
</evidence>
<evidence type="ECO:0000313" key="17">
    <source>
        <dbReference type="Proteomes" id="UP000588098"/>
    </source>
</evidence>
<dbReference type="PANTHER" id="PTHR48109">
    <property type="entry name" value="DIHYDROOROTATE DEHYDROGENASE (QUINONE), MITOCHONDRIAL-RELATED"/>
    <property type="match status" value="1"/>
</dbReference>
<dbReference type="Gene3D" id="3.20.20.70">
    <property type="entry name" value="Aldolase class I"/>
    <property type="match status" value="1"/>
</dbReference>
<evidence type="ECO:0000256" key="2">
    <source>
        <dbReference type="ARBA" id="ARBA00004202"/>
    </source>
</evidence>
<dbReference type="InterPro" id="IPR050074">
    <property type="entry name" value="DHO_dehydrogenase"/>
</dbReference>
<evidence type="ECO:0000256" key="1">
    <source>
        <dbReference type="ARBA" id="ARBA00003125"/>
    </source>
</evidence>
<dbReference type="GO" id="GO:0044205">
    <property type="term" value="P:'de novo' UMP biosynthetic process"/>
    <property type="evidence" value="ECO:0007669"/>
    <property type="project" value="UniProtKB-UniRule"/>
</dbReference>
<comment type="cofactor">
    <cofactor evidence="13">
        <name>FMN</name>
        <dbReference type="ChEBI" id="CHEBI:58210"/>
    </cofactor>
    <text evidence="13">Binds 1 FMN per subunit.</text>
</comment>
<dbReference type="SUPFAM" id="SSF51395">
    <property type="entry name" value="FMN-linked oxidoreductases"/>
    <property type="match status" value="1"/>
</dbReference>
<feature type="binding site" evidence="13">
    <location>
        <position position="101"/>
    </location>
    <ligand>
        <name>FMN</name>
        <dbReference type="ChEBI" id="CHEBI:58210"/>
    </ligand>
</feature>
<feature type="binding site" evidence="13">
    <location>
        <begin position="126"/>
        <end position="130"/>
    </location>
    <ligand>
        <name>substrate</name>
    </ligand>
</feature>
<evidence type="ECO:0000256" key="10">
    <source>
        <dbReference type="ARBA" id="ARBA00023002"/>
    </source>
</evidence>
<dbReference type="InterPro" id="IPR013785">
    <property type="entry name" value="Aldolase_TIM"/>
</dbReference>
<feature type="binding site" evidence="13">
    <location>
        <begin position="261"/>
        <end position="262"/>
    </location>
    <ligand>
        <name>substrate</name>
    </ligand>
</feature>
<feature type="binding site" evidence="13">
    <location>
        <position position="232"/>
    </location>
    <ligand>
        <name>FMN</name>
        <dbReference type="ChEBI" id="CHEBI:58210"/>
    </ligand>
</feature>
<dbReference type="EMBL" id="JACHJL010000005">
    <property type="protein sequence ID" value="MBB5935587.1"/>
    <property type="molecule type" value="Genomic_DNA"/>
</dbReference>
<dbReference type="PROSITE" id="PS00912">
    <property type="entry name" value="DHODEHASE_2"/>
    <property type="match status" value="1"/>
</dbReference>
<evidence type="ECO:0000256" key="9">
    <source>
        <dbReference type="ARBA" id="ARBA00022975"/>
    </source>
</evidence>
<keyword evidence="7 13" id="KW-0285">Flavoprotein</keyword>
<comment type="catalytic activity">
    <reaction evidence="12 13">
        <text>(S)-dihydroorotate + a quinone = orotate + a quinol</text>
        <dbReference type="Rhea" id="RHEA:30187"/>
        <dbReference type="ChEBI" id="CHEBI:24646"/>
        <dbReference type="ChEBI" id="CHEBI:30839"/>
        <dbReference type="ChEBI" id="CHEBI:30864"/>
        <dbReference type="ChEBI" id="CHEBI:132124"/>
        <dbReference type="EC" id="1.3.5.2"/>
    </reaction>
</comment>
<dbReference type="Proteomes" id="UP000588098">
    <property type="component" value="Unassembled WGS sequence"/>
</dbReference>
<evidence type="ECO:0000313" key="16">
    <source>
        <dbReference type="EMBL" id="MBB5935587.1"/>
    </source>
</evidence>
<feature type="binding site" evidence="13">
    <location>
        <position position="189"/>
    </location>
    <ligand>
        <name>substrate</name>
    </ligand>
</feature>
<proteinExistence type="inferred from homology"/>
<feature type="binding site" evidence="13">
    <location>
        <position position="156"/>
    </location>
    <ligand>
        <name>FMN</name>
        <dbReference type="ChEBI" id="CHEBI:58210"/>
    </ligand>
</feature>
<dbReference type="InterPro" id="IPR005720">
    <property type="entry name" value="Dihydroorotate_DH_cat"/>
</dbReference>
<dbReference type="FunFam" id="3.20.20.70:FF:000123">
    <property type="entry name" value="Dihydroorotate dehydrogenase (quinone)"/>
    <property type="match status" value="1"/>
</dbReference>
<evidence type="ECO:0000256" key="8">
    <source>
        <dbReference type="ARBA" id="ARBA00022643"/>
    </source>
</evidence>
<feature type="compositionally biased region" description="Basic and acidic residues" evidence="14">
    <location>
        <begin position="406"/>
        <end position="418"/>
    </location>
</feature>
<keyword evidence="8 13" id="KW-0288">FMN</keyword>
<dbReference type="GO" id="GO:0006207">
    <property type="term" value="P:'de novo' pyrimidine nucleobase biosynthetic process"/>
    <property type="evidence" value="ECO:0007669"/>
    <property type="project" value="UniProtKB-UniRule"/>
</dbReference>
<evidence type="ECO:0000256" key="11">
    <source>
        <dbReference type="ARBA" id="ARBA00023136"/>
    </source>
</evidence>
<comment type="subunit">
    <text evidence="5 13">Monomer.</text>
</comment>
<feature type="binding site" evidence="13">
    <location>
        <position position="194"/>
    </location>
    <ligand>
        <name>substrate</name>
    </ligand>
</feature>
<feature type="binding site" evidence="13">
    <location>
        <position position="315"/>
    </location>
    <ligand>
        <name>FMN</name>
        <dbReference type="ChEBI" id="CHEBI:58210"/>
    </ligand>
</feature>
<keyword evidence="17" id="KW-1185">Reference proteome</keyword>
<evidence type="ECO:0000259" key="15">
    <source>
        <dbReference type="Pfam" id="PF01180"/>
    </source>
</evidence>
<evidence type="ECO:0000256" key="4">
    <source>
        <dbReference type="ARBA" id="ARBA00005359"/>
    </source>
</evidence>
<dbReference type="Pfam" id="PF01180">
    <property type="entry name" value="DHO_dh"/>
    <property type="match status" value="1"/>
</dbReference>
<dbReference type="UniPathway" id="UPA00070">
    <property type="reaction ID" value="UER00946"/>
</dbReference>
<dbReference type="InterPro" id="IPR005719">
    <property type="entry name" value="Dihydroorotate_DH_2"/>
</dbReference>
<evidence type="ECO:0000256" key="12">
    <source>
        <dbReference type="ARBA" id="ARBA00048639"/>
    </source>
</evidence>
<evidence type="ECO:0000256" key="5">
    <source>
        <dbReference type="ARBA" id="ARBA00011245"/>
    </source>
</evidence>
<reference evidence="16 17" key="1">
    <citation type="submission" date="2020-08" db="EMBL/GenBank/DDBJ databases">
        <title>Genomic Encyclopedia of Type Strains, Phase III (KMG-III): the genomes of soil and plant-associated and newly described type strains.</title>
        <authorList>
            <person name="Whitman W."/>
        </authorList>
    </citation>
    <scope>NUCLEOTIDE SEQUENCE [LARGE SCALE GENOMIC DNA]</scope>
    <source>
        <strain evidence="16 17">CECT 8305</strain>
    </source>
</reference>
<keyword evidence="10 13" id="KW-0560">Oxidoreductase</keyword>
<dbReference type="InterPro" id="IPR001295">
    <property type="entry name" value="Dihydroorotate_DH_CS"/>
</dbReference>
<keyword evidence="9 13" id="KW-0665">Pyrimidine biosynthesis</keyword>
<comment type="subcellular location">
    <subcellularLocation>
        <location evidence="2 13">Cell membrane</location>
        <topology evidence="2 13">Peripheral membrane protein</topology>
    </subcellularLocation>
</comment>
<feature type="active site" description="Nucleophile" evidence="13">
    <location>
        <position position="192"/>
    </location>
</feature>
<sequence>MSAYRKYAARMYSLFFRLFFQRVDPERAHHLAFSWIRLAARIPVLRTVIAAVLAPRHRALRTEALGLRMHGPFGLAAGFDKNALAIDGMTMLGFDHIEVGTVTGHAQPGNPRKRLFRLVGDRALINRMGFNNEGSAAVAARLAARRPVFRTTVGVNIGKTKVVPEAEAIADYVTSTERLAAHADYLVVNVSSPNTPGLRNLQAVEHLRPLLTAVREAADRAVTIRRVPLLVKIAPDLADEDIDAVADLAVELGLDGIIATNTTIAREGLGLTSDVSLVAQTGGLSGAPVKARSLAVLRRLYARVGDRVTLVGVGGIESADDAWERILAGATLIQGYSAFIYRGPLWCRTLHKGLAERLAASPYATLAEAVGAATQSDFQGAARGDLHGEAQHKAHDKTQGKATETNQEKTNEPGEKLT</sequence>
<comment type="caution">
    <text evidence="16">The sequence shown here is derived from an EMBL/GenBank/DDBJ whole genome shotgun (WGS) entry which is preliminary data.</text>
</comment>
<organism evidence="16 17">
    <name type="scientific">Streptomyces zagrosensis</name>
    <dbReference type="NCBI Taxonomy" id="1042984"/>
    <lineage>
        <taxon>Bacteria</taxon>
        <taxon>Bacillati</taxon>
        <taxon>Actinomycetota</taxon>
        <taxon>Actinomycetes</taxon>
        <taxon>Kitasatosporales</taxon>
        <taxon>Streptomycetaceae</taxon>
        <taxon>Streptomyces</taxon>
    </lineage>
</organism>
<feature type="binding site" evidence="13">
    <location>
        <begin position="336"/>
        <end position="337"/>
    </location>
    <ligand>
        <name>FMN</name>
        <dbReference type="ChEBI" id="CHEBI:58210"/>
    </ligand>
</feature>
<keyword evidence="6 13" id="KW-1003">Cell membrane</keyword>
<dbReference type="PANTHER" id="PTHR48109:SF4">
    <property type="entry name" value="DIHYDROOROTATE DEHYDROGENASE (QUINONE), MITOCHONDRIAL"/>
    <property type="match status" value="1"/>
</dbReference>
<dbReference type="HAMAP" id="MF_00225">
    <property type="entry name" value="DHO_dh_type2"/>
    <property type="match status" value="1"/>
</dbReference>
<evidence type="ECO:0000256" key="3">
    <source>
        <dbReference type="ARBA" id="ARBA00005161"/>
    </source>
</evidence>
<dbReference type="CDD" id="cd04738">
    <property type="entry name" value="DHOD_2_like"/>
    <property type="match status" value="1"/>
</dbReference>
<dbReference type="NCBIfam" id="NF003648">
    <property type="entry name" value="PRK05286.2-1"/>
    <property type="match status" value="1"/>
</dbReference>
<evidence type="ECO:0000256" key="14">
    <source>
        <dbReference type="SAM" id="MobiDB-lite"/>
    </source>
</evidence>
<dbReference type="GO" id="GO:0005886">
    <property type="term" value="C:plasma membrane"/>
    <property type="evidence" value="ECO:0007669"/>
    <property type="project" value="UniProtKB-SubCell"/>
</dbReference>
<gene>
    <name evidence="13" type="primary">pyrD</name>
    <name evidence="16" type="ORF">FHS42_002649</name>
</gene>
<dbReference type="NCBIfam" id="NF003652">
    <property type="entry name" value="PRK05286.2-5"/>
    <property type="match status" value="1"/>
</dbReference>